<reference evidence="3" key="1">
    <citation type="journal article" date="2020" name="Stud. Mycol.">
        <title>101 Dothideomycetes genomes: a test case for predicting lifestyles and emergence of pathogens.</title>
        <authorList>
            <person name="Haridas S."/>
            <person name="Albert R."/>
            <person name="Binder M."/>
            <person name="Bloem J."/>
            <person name="Labutti K."/>
            <person name="Salamov A."/>
            <person name="Andreopoulos B."/>
            <person name="Baker S."/>
            <person name="Barry K."/>
            <person name="Bills G."/>
            <person name="Bluhm B."/>
            <person name="Cannon C."/>
            <person name="Castanera R."/>
            <person name="Culley D."/>
            <person name="Daum C."/>
            <person name="Ezra D."/>
            <person name="Gonzalez J."/>
            <person name="Henrissat B."/>
            <person name="Kuo A."/>
            <person name="Liang C."/>
            <person name="Lipzen A."/>
            <person name="Lutzoni F."/>
            <person name="Magnuson J."/>
            <person name="Mondo S."/>
            <person name="Nolan M."/>
            <person name="Ohm R."/>
            <person name="Pangilinan J."/>
            <person name="Park H.-J."/>
            <person name="Ramirez L."/>
            <person name="Alfaro M."/>
            <person name="Sun H."/>
            <person name="Tritt A."/>
            <person name="Yoshinaga Y."/>
            <person name="Zwiers L.-H."/>
            <person name="Turgeon B."/>
            <person name="Goodwin S."/>
            <person name="Spatafora J."/>
            <person name="Crous P."/>
            <person name="Grigoriev I."/>
        </authorList>
    </citation>
    <scope>NUCLEOTIDE SEQUENCE</scope>
    <source>
        <strain evidence="3">CBS 183.55</strain>
    </source>
</reference>
<dbReference type="OrthoDB" id="3942738at2759"/>
<dbReference type="EMBL" id="ML978984">
    <property type="protein sequence ID" value="KAF1925479.1"/>
    <property type="molecule type" value="Genomic_DNA"/>
</dbReference>
<accession>A0A6A5RDK0</accession>
<dbReference type="AlphaFoldDB" id="A0A6A5RDK0"/>
<feature type="non-terminal residue" evidence="3">
    <location>
        <position position="1"/>
    </location>
</feature>
<dbReference type="Proteomes" id="UP000800082">
    <property type="component" value="Unassembled WGS sequence"/>
</dbReference>
<evidence type="ECO:0000313" key="4">
    <source>
        <dbReference type="Proteomes" id="UP000800082"/>
    </source>
</evidence>
<gene>
    <name evidence="3" type="ORF">M421DRAFT_69938</name>
</gene>
<dbReference type="RefSeq" id="XP_033445731.1">
    <property type="nucleotide sequence ID" value="XM_033596657.1"/>
</dbReference>
<dbReference type="GeneID" id="54354324"/>
<evidence type="ECO:0000259" key="2">
    <source>
        <dbReference type="PROSITE" id="PS51253"/>
    </source>
</evidence>
<dbReference type="InterPro" id="IPR006600">
    <property type="entry name" value="HTH_CenpB_DNA-bd_dom"/>
</dbReference>
<dbReference type="GO" id="GO:0003677">
    <property type="term" value="F:DNA binding"/>
    <property type="evidence" value="ECO:0007669"/>
    <property type="project" value="UniProtKB-KW"/>
</dbReference>
<name>A0A6A5RDK0_9PLEO</name>
<keyword evidence="4" id="KW-1185">Reference proteome</keyword>
<evidence type="ECO:0000313" key="3">
    <source>
        <dbReference type="EMBL" id="KAF1925479.1"/>
    </source>
</evidence>
<protein>
    <recommendedName>
        <fullName evidence="2">HTH CENPB-type domain-containing protein</fullName>
    </recommendedName>
</protein>
<dbReference type="PROSITE" id="PS51253">
    <property type="entry name" value="HTH_CENPB"/>
    <property type="match status" value="1"/>
</dbReference>
<feature type="domain" description="HTH CENPB-type" evidence="2">
    <location>
        <begin position="1"/>
        <end position="54"/>
    </location>
</feature>
<proteinExistence type="predicted"/>
<sequence length="85" mass="10024">QELDLVKYIEELSECHLLPTRRLVQNFASSVALQPCSNSWVQRFLHCHRNQLTSQWATGIDSNRHNAESAYNYKLYFELLQQKIT</sequence>
<keyword evidence="1" id="KW-0238">DNA-binding</keyword>
<evidence type="ECO:0000256" key="1">
    <source>
        <dbReference type="ARBA" id="ARBA00023125"/>
    </source>
</evidence>
<organism evidence="3 4">
    <name type="scientific">Didymella exigua CBS 183.55</name>
    <dbReference type="NCBI Taxonomy" id="1150837"/>
    <lineage>
        <taxon>Eukaryota</taxon>
        <taxon>Fungi</taxon>
        <taxon>Dikarya</taxon>
        <taxon>Ascomycota</taxon>
        <taxon>Pezizomycotina</taxon>
        <taxon>Dothideomycetes</taxon>
        <taxon>Pleosporomycetidae</taxon>
        <taxon>Pleosporales</taxon>
        <taxon>Pleosporineae</taxon>
        <taxon>Didymellaceae</taxon>
        <taxon>Didymella</taxon>
    </lineage>
</organism>